<evidence type="ECO:0000256" key="2">
    <source>
        <dbReference type="ARBA" id="ARBA00005182"/>
    </source>
</evidence>
<feature type="signal peptide" evidence="7">
    <location>
        <begin position="1"/>
        <end position="43"/>
    </location>
</feature>
<dbReference type="GO" id="GO:0016740">
    <property type="term" value="F:transferase activity"/>
    <property type="evidence" value="ECO:0007669"/>
    <property type="project" value="UniProtKB-KW"/>
</dbReference>
<evidence type="ECO:0000313" key="10">
    <source>
        <dbReference type="Proteomes" id="UP000192911"/>
    </source>
</evidence>
<evidence type="ECO:0000256" key="5">
    <source>
        <dbReference type="ARBA" id="ARBA00022764"/>
    </source>
</evidence>
<feature type="domain" description="AlgX/AlgJ SGNH hydrolase-like" evidence="8">
    <location>
        <begin position="50"/>
        <end position="309"/>
    </location>
</feature>
<keyword evidence="3 9" id="KW-0808">Transferase</keyword>
<dbReference type="GO" id="GO:0042597">
    <property type="term" value="C:periplasmic space"/>
    <property type="evidence" value="ECO:0007669"/>
    <property type="project" value="UniProtKB-SubCell"/>
</dbReference>
<evidence type="ECO:0000259" key="8">
    <source>
        <dbReference type="Pfam" id="PF16822"/>
    </source>
</evidence>
<reference evidence="10" key="1">
    <citation type="submission" date="2017-04" db="EMBL/GenBank/DDBJ databases">
        <authorList>
            <person name="Varghese N."/>
            <person name="Submissions S."/>
        </authorList>
    </citation>
    <scope>NUCLEOTIDE SEQUENCE [LARGE SCALE GENOMIC DNA]</scope>
    <source>
        <strain evidence="10">Ballard 720</strain>
    </source>
</reference>
<dbReference type="AlphaFoldDB" id="A0A1X7F296"/>
<dbReference type="GeneID" id="95549587"/>
<dbReference type="Proteomes" id="UP000192911">
    <property type="component" value="Unassembled WGS sequence"/>
</dbReference>
<dbReference type="GO" id="GO:0042121">
    <property type="term" value="P:alginic acid biosynthetic process"/>
    <property type="evidence" value="ECO:0007669"/>
    <property type="project" value="UniProtKB-UniPathway"/>
</dbReference>
<keyword evidence="5" id="KW-0574">Periplasm</keyword>
<sequence length="345" mass="37541">MNQGVSAPLQAAIGSLRRLARGAAVSALAFGALSALGAAGALAQQTSAMVVKGRDGWLFPGWGSLTQVDERGIDDTTRLVAKAHELLAARGVKLEVLLLPDKTLFYEDKLPEGRALSPAVRQRYRLIVSKLERAGIPTFDDAAIMQQLKTSGQEVFYRTDQHWTQAAADAAAQATAQMIARDVPKLGGQVGSGMKLGAVFNERRYGDLAQLFLTPDEQRQVGREVYTVRRQADDAGLLDDAPAPVHVTGHSMVQPYFGFPQKLSNLIDRPVSVNWKPGNVGPWIVLLEYVESSAFKQQPPQVLVWQMFEPTYEQGPDASGLWDNASIMSADAWLARLQTALGHRP</sequence>
<dbReference type="UniPathway" id="UPA00286"/>
<keyword evidence="4 7" id="KW-0732">Signal</keyword>
<dbReference type="InterPro" id="IPR031811">
    <property type="entry name" value="ALGX/ALGJ_SGNH-like"/>
</dbReference>
<evidence type="ECO:0000256" key="6">
    <source>
        <dbReference type="ARBA" id="ARBA00022841"/>
    </source>
</evidence>
<dbReference type="STRING" id="28094.SAMN06295900_10765"/>
<keyword evidence="10" id="KW-1185">Reference proteome</keyword>
<evidence type="ECO:0000256" key="7">
    <source>
        <dbReference type="SAM" id="SignalP"/>
    </source>
</evidence>
<dbReference type="Pfam" id="PF16822">
    <property type="entry name" value="ALGX"/>
    <property type="match status" value="1"/>
</dbReference>
<feature type="chain" id="PRO_5012349443" evidence="7">
    <location>
        <begin position="44"/>
        <end position="345"/>
    </location>
</feature>
<dbReference type="EMBL" id="FXAH01000007">
    <property type="protein sequence ID" value="SMF44626.1"/>
    <property type="molecule type" value="Genomic_DNA"/>
</dbReference>
<organism evidence="9 10">
    <name type="scientific">Trinickia caryophylli</name>
    <name type="common">Paraburkholderia caryophylli</name>
    <dbReference type="NCBI Taxonomy" id="28094"/>
    <lineage>
        <taxon>Bacteria</taxon>
        <taxon>Pseudomonadati</taxon>
        <taxon>Pseudomonadota</taxon>
        <taxon>Betaproteobacteria</taxon>
        <taxon>Burkholderiales</taxon>
        <taxon>Burkholderiaceae</taxon>
        <taxon>Trinickia</taxon>
    </lineage>
</organism>
<proteinExistence type="predicted"/>
<dbReference type="RefSeq" id="WP_085228199.1">
    <property type="nucleotide sequence ID" value="NZ_BSQD01000011.1"/>
</dbReference>
<gene>
    <name evidence="9" type="ORF">SAMN06295900_10765</name>
</gene>
<evidence type="ECO:0000313" key="9">
    <source>
        <dbReference type="EMBL" id="SMF44626.1"/>
    </source>
</evidence>
<comment type="subcellular location">
    <subcellularLocation>
        <location evidence="1">Periplasm</location>
    </subcellularLocation>
</comment>
<protein>
    <submittedName>
        <fullName evidence="9">Alginate O-acetyltransferase complex protein AlgJ</fullName>
    </submittedName>
</protein>
<accession>A0A1X7F296</accession>
<comment type="pathway">
    <text evidence="2">Glycan biosynthesis; alginate biosynthesis.</text>
</comment>
<evidence type="ECO:0000256" key="1">
    <source>
        <dbReference type="ARBA" id="ARBA00004418"/>
    </source>
</evidence>
<evidence type="ECO:0000256" key="4">
    <source>
        <dbReference type="ARBA" id="ARBA00022729"/>
    </source>
</evidence>
<evidence type="ECO:0000256" key="3">
    <source>
        <dbReference type="ARBA" id="ARBA00022679"/>
    </source>
</evidence>
<keyword evidence="6" id="KW-0016">Alginate biosynthesis</keyword>
<name>A0A1X7F296_TRICW</name>